<keyword evidence="6" id="KW-0539">Nucleus</keyword>
<reference evidence="10 11" key="1">
    <citation type="submission" date="2014-09" db="EMBL/GenBank/DDBJ databases">
        <authorList>
            <person name="Magalhaes I.L.F."/>
            <person name="Oliveira U."/>
            <person name="Santos F.R."/>
            <person name="Vidigal T.H.D.A."/>
            <person name="Brescovit A.D."/>
            <person name="Santos A.J."/>
        </authorList>
    </citation>
    <scope>NUCLEOTIDE SEQUENCE [LARGE SCALE GENOMIC DNA]</scope>
</reference>
<evidence type="ECO:0000256" key="7">
    <source>
        <dbReference type="PROSITE-ProRule" id="PRU00176"/>
    </source>
</evidence>
<dbReference type="STRING" id="401625.A0A0P1BCB4"/>
<evidence type="ECO:0000256" key="6">
    <source>
        <dbReference type="ARBA" id="ARBA00023242"/>
    </source>
</evidence>
<dbReference type="PROSITE" id="PS50102">
    <property type="entry name" value="RRM"/>
    <property type="match status" value="2"/>
</dbReference>
<evidence type="ECO:0000256" key="8">
    <source>
        <dbReference type="SAM" id="MobiDB-lite"/>
    </source>
</evidence>
<dbReference type="CDD" id="cd12231">
    <property type="entry name" value="RRM2_U2AF65"/>
    <property type="match status" value="1"/>
</dbReference>
<dbReference type="GO" id="GO:0005634">
    <property type="term" value="C:nucleus"/>
    <property type="evidence" value="ECO:0007669"/>
    <property type="project" value="UniProtKB-SubCell"/>
</dbReference>
<feature type="compositionally biased region" description="Basic and acidic residues" evidence="8">
    <location>
        <begin position="1"/>
        <end position="17"/>
    </location>
</feature>
<evidence type="ECO:0000259" key="9">
    <source>
        <dbReference type="PROSITE" id="PS50102"/>
    </source>
</evidence>
<keyword evidence="4 7" id="KW-0694">RNA-binding</keyword>
<evidence type="ECO:0000313" key="10">
    <source>
        <dbReference type="EMBL" id="CEH13165.1"/>
    </source>
</evidence>
<dbReference type="InterPro" id="IPR000504">
    <property type="entry name" value="RRM_dom"/>
</dbReference>
<keyword evidence="2" id="KW-0507">mRNA processing</keyword>
<name>A0A0P1BCB4_9BASI</name>
<proteinExistence type="predicted"/>
<feature type="region of interest" description="Disordered" evidence="8">
    <location>
        <begin position="191"/>
        <end position="216"/>
    </location>
</feature>
<dbReference type="Proteomes" id="UP000054845">
    <property type="component" value="Unassembled WGS sequence"/>
</dbReference>
<sequence length="608" mass="66401">MSERGERDRDRERSDRRAGRHGGGGGDEHGSAYSSSYRDYDRGGDRYSDRYADRQADRYASGGVRDDRRRRDYDRDADYGRDRDRKYARRDDDHSRGSRYDAPRDYEADRWAGRDRNDGAYRREDPYARRGGDPWRDQPPTSRVDEMMRRSPTPPGTRRISERLRKSNKWDVKPPGFEEMSAQQAKATGLFGTPGQSRGGAGTHAGSSLPPIRMGSDVAGLTDAQRQAAGLNGTLAARGLRRLYVGNVQPMATEGAFMSFFNAKMLEMNFASMPGEPCMSVQVNPDKGWAFLEFRTPEEATNAMGFDGIIFQGASLKIRRPKDYTGPDVNPPSNVHVPGVISTNVPDGPNKIYIGGLPTYLQEEQVIELLKSFGELRAFNLVREAGNGASKGYAFCEYVDHTLTEVACAGLNEMELGDRKLVVQKASSQSGGRNVNPMGATGSNMAPLGAPGAGGLTLPSAAANGTGEPTRAMTMLNMVTPKELEDDTEYGEILEDIAEECSKYGIISDIRIPRPVVQSKGAAAQNWKTTAAGSSGETDAEGKVKEREGVGRVYIRYEQVDQCQQALRGLAGRHFGGRTVICAFINEDDWPADEDGGIGAAGQEVAAA</sequence>
<dbReference type="NCBIfam" id="TIGR01642">
    <property type="entry name" value="U2AF_lg"/>
    <property type="match status" value="1"/>
</dbReference>
<feature type="compositionally biased region" description="Basic and acidic residues" evidence="8">
    <location>
        <begin position="64"/>
        <end position="136"/>
    </location>
</feature>
<dbReference type="SMART" id="SM00360">
    <property type="entry name" value="RRM"/>
    <property type="match status" value="2"/>
</dbReference>
<dbReference type="Pfam" id="PF00076">
    <property type="entry name" value="RRM_1"/>
    <property type="match status" value="1"/>
</dbReference>
<dbReference type="SUPFAM" id="SSF54928">
    <property type="entry name" value="RNA-binding domain, RBD"/>
    <property type="match status" value="2"/>
</dbReference>
<feature type="compositionally biased region" description="Basic and acidic residues" evidence="8">
    <location>
        <begin position="38"/>
        <end position="57"/>
    </location>
</feature>
<dbReference type="GO" id="GO:0003723">
    <property type="term" value="F:RNA binding"/>
    <property type="evidence" value="ECO:0007669"/>
    <property type="project" value="UniProtKB-UniRule"/>
</dbReference>
<evidence type="ECO:0000256" key="3">
    <source>
        <dbReference type="ARBA" id="ARBA00022737"/>
    </source>
</evidence>
<feature type="domain" description="RRM" evidence="9">
    <location>
        <begin position="350"/>
        <end position="428"/>
    </location>
</feature>
<organism evidence="10 11">
    <name type="scientific">Ceraceosorus bombacis</name>
    <dbReference type="NCBI Taxonomy" id="401625"/>
    <lineage>
        <taxon>Eukaryota</taxon>
        <taxon>Fungi</taxon>
        <taxon>Dikarya</taxon>
        <taxon>Basidiomycota</taxon>
        <taxon>Ustilaginomycotina</taxon>
        <taxon>Exobasidiomycetes</taxon>
        <taxon>Ceraceosorales</taxon>
        <taxon>Ceraceosoraceae</taxon>
        <taxon>Ceraceosorus</taxon>
    </lineage>
</organism>
<accession>A0A0P1BCB4</accession>
<protein>
    <submittedName>
        <fullName evidence="10">Rrna primary transcript binding protein</fullName>
    </submittedName>
</protein>
<dbReference type="GO" id="GO:0008380">
    <property type="term" value="P:RNA splicing"/>
    <property type="evidence" value="ECO:0007669"/>
    <property type="project" value="UniProtKB-KW"/>
</dbReference>
<keyword evidence="5" id="KW-0508">mRNA splicing</keyword>
<evidence type="ECO:0000256" key="4">
    <source>
        <dbReference type="ARBA" id="ARBA00022884"/>
    </source>
</evidence>
<comment type="subcellular location">
    <subcellularLocation>
        <location evidence="1">Nucleus</location>
    </subcellularLocation>
</comment>
<evidence type="ECO:0000256" key="1">
    <source>
        <dbReference type="ARBA" id="ARBA00004123"/>
    </source>
</evidence>
<dbReference type="InterPro" id="IPR006529">
    <property type="entry name" value="U2AF_lg"/>
</dbReference>
<feature type="domain" description="RRM" evidence="9">
    <location>
        <begin position="241"/>
        <end position="323"/>
    </location>
</feature>
<keyword evidence="11" id="KW-1185">Reference proteome</keyword>
<evidence type="ECO:0000256" key="2">
    <source>
        <dbReference type="ARBA" id="ARBA00022664"/>
    </source>
</evidence>
<dbReference type="Gene3D" id="3.30.70.330">
    <property type="match status" value="3"/>
</dbReference>
<dbReference type="CDD" id="cd12230">
    <property type="entry name" value="RRM1_U2AF65"/>
    <property type="match status" value="1"/>
</dbReference>
<dbReference type="InterPro" id="IPR012677">
    <property type="entry name" value="Nucleotide-bd_a/b_plait_sf"/>
</dbReference>
<dbReference type="OrthoDB" id="10266058at2759"/>
<keyword evidence="3" id="KW-0677">Repeat</keyword>
<dbReference type="AlphaFoldDB" id="A0A0P1BCB4"/>
<dbReference type="EMBL" id="CCYA01000206">
    <property type="protein sequence ID" value="CEH13165.1"/>
    <property type="molecule type" value="Genomic_DNA"/>
</dbReference>
<dbReference type="PANTHER" id="PTHR23139">
    <property type="entry name" value="RNA-BINDING PROTEIN"/>
    <property type="match status" value="1"/>
</dbReference>
<evidence type="ECO:0000313" key="11">
    <source>
        <dbReference type="Proteomes" id="UP000054845"/>
    </source>
</evidence>
<dbReference type="GO" id="GO:0006397">
    <property type="term" value="P:mRNA processing"/>
    <property type="evidence" value="ECO:0007669"/>
    <property type="project" value="UniProtKB-KW"/>
</dbReference>
<dbReference type="FunFam" id="3.30.70.330:FF:000074">
    <property type="entry name" value="U2 snRNP auxiliary factor large subunit"/>
    <property type="match status" value="1"/>
</dbReference>
<evidence type="ECO:0000256" key="5">
    <source>
        <dbReference type="ARBA" id="ARBA00023187"/>
    </source>
</evidence>
<feature type="region of interest" description="Disordered" evidence="8">
    <location>
        <begin position="1"/>
        <end position="161"/>
    </location>
</feature>
<dbReference type="InterPro" id="IPR035979">
    <property type="entry name" value="RBD_domain_sf"/>
</dbReference>
<dbReference type="CDD" id="cd12232">
    <property type="entry name" value="RRM3_U2AF65"/>
    <property type="match status" value="1"/>
</dbReference>